<evidence type="ECO:0000313" key="1">
    <source>
        <dbReference type="EMBL" id="MBA0637743.1"/>
    </source>
</evidence>
<proteinExistence type="predicted"/>
<dbReference type="AlphaFoldDB" id="A0A7J8THY9"/>
<feature type="non-terminal residue" evidence="1">
    <location>
        <position position="94"/>
    </location>
</feature>
<keyword evidence="2" id="KW-1185">Reference proteome</keyword>
<dbReference type="EMBL" id="JABFAC010249081">
    <property type="protein sequence ID" value="MBA0637743.1"/>
    <property type="molecule type" value="Genomic_DNA"/>
</dbReference>
<sequence>MYKGDNYKKKRINDNIPVLSQVNTRPIEEHLQVIPSELEIVKQDFKKWSSESGKKIEKLEEEKIQLGLDVDVQNLEVEKMGKRKNKAEENLDSL</sequence>
<gene>
    <name evidence="1" type="ORF">Godav_024775</name>
</gene>
<dbReference type="Proteomes" id="UP000593561">
    <property type="component" value="Unassembled WGS sequence"/>
</dbReference>
<protein>
    <submittedName>
        <fullName evidence="1">Uncharacterized protein</fullName>
    </submittedName>
</protein>
<accession>A0A7J8THY9</accession>
<organism evidence="1 2">
    <name type="scientific">Gossypium davidsonii</name>
    <name type="common">Davidson's cotton</name>
    <name type="synonym">Gossypium klotzschianum subsp. davidsonii</name>
    <dbReference type="NCBI Taxonomy" id="34287"/>
    <lineage>
        <taxon>Eukaryota</taxon>
        <taxon>Viridiplantae</taxon>
        <taxon>Streptophyta</taxon>
        <taxon>Embryophyta</taxon>
        <taxon>Tracheophyta</taxon>
        <taxon>Spermatophyta</taxon>
        <taxon>Magnoliopsida</taxon>
        <taxon>eudicotyledons</taxon>
        <taxon>Gunneridae</taxon>
        <taxon>Pentapetalae</taxon>
        <taxon>rosids</taxon>
        <taxon>malvids</taxon>
        <taxon>Malvales</taxon>
        <taxon>Malvaceae</taxon>
        <taxon>Malvoideae</taxon>
        <taxon>Gossypium</taxon>
    </lineage>
</organism>
<reference evidence="1 2" key="1">
    <citation type="journal article" date="2019" name="Genome Biol. Evol.">
        <title>Insights into the evolution of the New World diploid cottons (Gossypium, subgenus Houzingenia) based on genome sequencing.</title>
        <authorList>
            <person name="Grover C.E."/>
            <person name="Arick M.A. 2nd"/>
            <person name="Thrash A."/>
            <person name="Conover J.L."/>
            <person name="Sanders W.S."/>
            <person name="Peterson D.G."/>
            <person name="Frelichowski J.E."/>
            <person name="Scheffler J.A."/>
            <person name="Scheffler B.E."/>
            <person name="Wendel J.F."/>
        </authorList>
    </citation>
    <scope>NUCLEOTIDE SEQUENCE [LARGE SCALE GENOMIC DNA]</scope>
    <source>
        <strain evidence="1">27</strain>
        <tissue evidence="1">Leaf</tissue>
    </source>
</reference>
<comment type="caution">
    <text evidence="1">The sequence shown here is derived from an EMBL/GenBank/DDBJ whole genome shotgun (WGS) entry which is preliminary data.</text>
</comment>
<evidence type="ECO:0000313" key="2">
    <source>
        <dbReference type="Proteomes" id="UP000593561"/>
    </source>
</evidence>
<name>A0A7J8THY9_GOSDV</name>